<organism evidence="3 4">
    <name type="scientific">Flagellimonas maritima</name>
    <dbReference type="NCBI Taxonomy" id="1383885"/>
    <lineage>
        <taxon>Bacteria</taxon>
        <taxon>Pseudomonadati</taxon>
        <taxon>Bacteroidota</taxon>
        <taxon>Flavobacteriia</taxon>
        <taxon>Flavobacteriales</taxon>
        <taxon>Flavobacteriaceae</taxon>
        <taxon>Flagellimonas</taxon>
    </lineage>
</organism>
<dbReference type="SUPFAM" id="SSF52821">
    <property type="entry name" value="Rhodanese/Cell cycle control phosphatase"/>
    <property type="match status" value="1"/>
</dbReference>
<dbReference type="PROSITE" id="PS50206">
    <property type="entry name" value="RHODANESE_3"/>
    <property type="match status" value="1"/>
</dbReference>
<dbReference type="EMBL" id="CP030104">
    <property type="protein sequence ID" value="AWX44774.1"/>
    <property type="molecule type" value="Genomic_DNA"/>
</dbReference>
<dbReference type="InterPro" id="IPR001763">
    <property type="entry name" value="Rhodanese-like_dom"/>
</dbReference>
<keyword evidence="3" id="KW-0808">Transferase</keyword>
<dbReference type="InterPro" id="IPR036873">
    <property type="entry name" value="Rhodanese-like_dom_sf"/>
</dbReference>
<dbReference type="AlphaFoldDB" id="A0A2Z4LT64"/>
<reference evidence="3 4" key="1">
    <citation type="submission" date="2018-06" db="EMBL/GenBank/DDBJ databases">
        <title>Spongiibacterium sp. HME9304 Genome sequencing and assembly.</title>
        <authorList>
            <person name="Kang H."/>
            <person name="Kim H."/>
            <person name="Joh K."/>
        </authorList>
    </citation>
    <scope>NUCLEOTIDE SEQUENCE [LARGE SCALE GENOMIC DNA]</scope>
    <source>
        <strain evidence="3 4">HME9304</strain>
    </source>
</reference>
<gene>
    <name evidence="3" type="primary">glpE</name>
    <name evidence="3" type="ORF">HME9304_01778</name>
</gene>
<dbReference type="CDD" id="cd00158">
    <property type="entry name" value="RHOD"/>
    <property type="match status" value="1"/>
</dbReference>
<evidence type="ECO:0000259" key="2">
    <source>
        <dbReference type="PROSITE" id="PS50206"/>
    </source>
</evidence>
<dbReference type="InterPro" id="IPR050229">
    <property type="entry name" value="GlpE_sulfurtransferase"/>
</dbReference>
<feature type="domain" description="Rhodanese" evidence="2">
    <location>
        <begin position="39"/>
        <end position="123"/>
    </location>
</feature>
<dbReference type="Gene3D" id="3.40.250.10">
    <property type="entry name" value="Rhodanese-like domain"/>
    <property type="match status" value="1"/>
</dbReference>
<dbReference type="GO" id="GO:0004792">
    <property type="term" value="F:thiosulfate-cyanide sulfurtransferase activity"/>
    <property type="evidence" value="ECO:0007669"/>
    <property type="project" value="UniProtKB-EC"/>
</dbReference>
<dbReference type="OrthoDB" id="9808735at2"/>
<dbReference type="Proteomes" id="UP000248536">
    <property type="component" value="Chromosome"/>
</dbReference>
<evidence type="ECO:0000256" key="1">
    <source>
        <dbReference type="SAM" id="SignalP"/>
    </source>
</evidence>
<dbReference type="KEGG" id="spon:HME9304_01778"/>
<dbReference type="PANTHER" id="PTHR43031">
    <property type="entry name" value="FAD-DEPENDENT OXIDOREDUCTASE"/>
    <property type="match status" value="1"/>
</dbReference>
<evidence type="ECO:0000313" key="4">
    <source>
        <dbReference type="Proteomes" id="UP000248536"/>
    </source>
</evidence>
<name>A0A2Z4LT64_9FLAO</name>
<keyword evidence="1" id="KW-0732">Signal</keyword>
<dbReference type="PANTHER" id="PTHR43031:SF1">
    <property type="entry name" value="PYRIDINE NUCLEOTIDE-DISULPHIDE OXIDOREDUCTASE"/>
    <property type="match status" value="1"/>
</dbReference>
<protein>
    <submittedName>
        <fullName evidence="3">Thiosulfate sulfurtransferase</fullName>
        <ecNumber evidence="3">2.8.1.1</ecNumber>
    </submittedName>
</protein>
<dbReference type="EC" id="2.8.1.1" evidence="3"/>
<sequence length="125" mass="14184">MKSSSRILVFCSLLLIACQSQQQGTIKKIDKKTIKTDVIGAEVQLIDVRTPEEFQIGHIDKAVNFNIMDSIMFSKQIITLDKNRPVYLYCRRGNRSNKAAGILSDNGFKIVYDYSGGYDDWSIQN</sequence>
<evidence type="ECO:0000313" key="3">
    <source>
        <dbReference type="EMBL" id="AWX44774.1"/>
    </source>
</evidence>
<dbReference type="SMART" id="SM00450">
    <property type="entry name" value="RHOD"/>
    <property type="match status" value="1"/>
</dbReference>
<feature type="chain" id="PRO_5016402536" evidence="1">
    <location>
        <begin position="23"/>
        <end position="125"/>
    </location>
</feature>
<dbReference type="PROSITE" id="PS51257">
    <property type="entry name" value="PROKAR_LIPOPROTEIN"/>
    <property type="match status" value="1"/>
</dbReference>
<feature type="signal peptide" evidence="1">
    <location>
        <begin position="1"/>
        <end position="22"/>
    </location>
</feature>
<keyword evidence="4" id="KW-1185">Reference proteome</keyword>
<accession>A0A2Z4LT64</accession>
<proteinExistence type="predicted"/>
<dbReference type="Pfam" id="PF00581">
    <property type="entry name" value="Rhodanese"/>
    <property type="match status" value="1"/>
</dbReference>